<evidence type="ECO:0000313" key="1">
    <source>
        <dbReference type="EMBL" id="OUJ69917.1"/>
    </source>
</evidence>
<accession>A0A243W6U7</accession>
<gene>
    <name evidence="1" type="ORF">BXP70_25590</name>
</gene>
<dbReference type="EMBL" id="MTSE01000028">
    <property type="protein sequence ID" value="OUJ69917.1"/>
    <property type="molecule type" value="Genomic_DNA"/>
</dbReference>
<comment type="caution">
    <text evidence="1">The sequence shown here is derived from an EMBL/GenBank/DDBJ whole genome shotgun (WGS) entry which is preliminary data.</text>
</comment>
<proteinExistence type="predicted"/>
<reference evidence="1 2" key="1">
    <citation type="submission" date="2017-01" db="EMBL/GenBank/DDBJ databases">
        <title>A new Hymenobacter.</title>
        <authorList>
            <person name="Liang Y."/>
            <person name="Feng F."/>
        </authorList>
    </citation>
    <scope>NUCLEOTIDE SEQUENCE [LARGE SCALE GENOMIC DNA]</scope>
    <source>
        <strain evidence="1">MIMBbqt21</strain>
    </source>
</reference>
<keyword evidence="2" id="KW-1185">Reference proteome</keyword>
<evidence type="ECO:0000313" key="2">
    <source>
        <dbReference type="Proteomes" id="UP000194873"/>
    </source>
</evidence>
<dbReference type="AlphaFoldDB" id="A0A243W6U7"/>
<name>A0A243W6U7_9BACT</name>
<protein>
    <submittedName>
        <fullName evidence="1">Uncharacterized protein</fullName>
    </submittedName>
</protein>
<dbReference type="Proteomes" id="UP000194873">
    <property type="component" value="Unassembled WGS sequence"/>
</dbReference>
<sequence>MQAEMIQPEFRCNIKIWYMTIAADKAYWKQINLIYAPHATALSLSHRNVKVIESKVHATLLFR</sequence>
<organism evidence="1 2">
    <name type="scientific">Hymenobacter crusticola</name>
    <dbReference type="NCBI Taxonomy" id="1770526"/>
    <lineage>
        <taxon>Bacteria</taxon>
        <taxon>Pseudomonadati</taxon>
        <taxon>Bacteroidota</taxon>
        <taxon>Cytophagia</taxon>
        <taxon>Cytophagales</taxon>
        <taxon>Hymenobacteraceae</taxon>
        <taxon>Hymenobacter</taxon>
    </lineage>
</organism>